<name>A0A7R8H1T4_LEPSM</name>
<keyword evidence="4 7" id="KW-1133">Transmembrane helix</keyword>
<keyword evidence="6" id="KW-0325">Glycoprotein</keyword>
<evidence type="ECO:0000313" key="9">
    <source>
        <dbReference type="EMBL" id="CAF2813042.1"/>
    </source>
</evidence>
<evidence type="ECO:0000256" key="8">
    <source>
        <dbReference type="SAM" id="SignalP"/>
    </source>
</evidence>
<evidence type="ECO:0000313" key="10">
    <source>
        <dbReference type="Proteomes" id="UP000675881"/>
    </source>
</evidence>
<keyword evidence="8" id="KW-0732">Signal</keyword>
<proteinExistence type="inferred from homology"/>
<feature type="transmembrane region" description="Helical" evidence="7">
    <location>
        <begin position="471"/>
        <end position="496"/>
    </location>
</feature>
<dbReference type="PANTHER" id="PTHR22730">
    <property type="entry name" value="PROMININ PROM PROTEIN"/>
    <property type="match status" value="1"/>
</dbReference>
<dbReference type="InterPro" id="IPR008795">
    <property type="entry name" value="Prominin"/>
</dbReference>
<comment type="subcellular location">
    <subcellularLocation>
        <location evidence="1">Membrane</location>
        <topology evidence="1">Multi-pass membrane protein</topology>
    </subcellularLocation>
</comment>
<evidence type="ECO:0000256" key="4">
    <source>
        <dbReference type="ARBA" id="ARBA00022989"/>
    </source>
</evidence>
<dbReference type="AlphaFoldDB" id="A0A7R8H1T4"/>
<dbReference type="EMBL" id="HG994590">
    <property type="protein sequence ID" value="CAF2813042.1"/>
    <property type="molecule type" value="Genomic_DNA"/>
</dbReference>
<gene>
    <name evidence="9" type="ORF">LSAA_3152</name>
</gene>
<dbReference type="Proteomes" id="UP000675881">
    <property type="component" value="Chromosome 11"/>
</dbReference>
<evidence type="ECO:0000256" key="5">
    <source>
        <dbReference type="ARBA" id="ARBA00023136"/>
    </source>
</evidence>
<feature type="transmembrane region" description="Helical" evidence="7">
    <location>
        <begin position="147"/>
        <end position="169"/>
    </location>
</feature>
<keyword evidence="3 7" id="KW-0812">Transmembrane</keyword>
<dbReference type="Pfam" id="PF05478">
    <property type="entry name" value="Prominin"/>
    <property type="match status" value="1"/>
</dbReference>
<reference evidence="9" key="1">
    <citation type="submission" date="2021-02" db="EMBL/GenBank/DDBJ databases">
        <authorList>
            <person name="Bekaert M."/>
        </authorList>
    </citation>
    <scope>NUCLEOTIDE SEQUENCE</scope>
    <source>
        <strain evidence="9">IoA-00</strain>
    </source>
</reference>
<feature type="chain" id="PRO_5035259125" evidence="8">
    <location>
        <begin position="25"/>
        <end position="662"/>
    </location>
</feature>
<evidence type="ECO:0000256" key="3">
    <source>
        <dbReference type="ARBA" id="ARBA00022692"/>
    </source>
</evidence>
<sequence>MTSSVGYHLLLSSLYLLFISVVGAQEATNDSGKGNMSTEALVAGDRSVLSSYKVIYSEPQIDNSDDVIPPSLAESSSKILSQPSFIIDNWKEFLLHYIGVVTLAICGLIAAVIIPIIGFCFCCCRCAGKCGGYPEHFDKKSDACKRVMLGASLSLLIIGSMFCVITTFVTNHYSHQGLTKLPMRLDNVTEDASHYLEHTGLQINSVFVTNYNELEKVLNEIIDQSGVILKKSLAEVTQAVAIDDITSIVNSLGDVKKYLRDIKVQVQFIKDHIGQLSLGLEGTKARLLQALKQCLSIDSCGKFMDSFNIESDLSVVSQFESLNTPAELDIALKDIEILLNDDIQQKVRLGQKQLDSINLSIDASLKGHKPQIRAEIRRMGQMIEEKSVEIQGALNEVNRGIDSVRRDLPSYVSFTMRDIGKNLYYIGLGMSCLVLIILICYILGLFYGFCGKRPGNEYGDDCCNRGSGANWIIAAVYMTFLFSFVLLILATAQFIVGTVYEKSICRTIKTPNDSDVFKNIIDVYAQPELDRELALQFKDQEPPQIGPLSEIISNCHLNKSAYEILNLERVFDVERIKAWRDEFNIAYSLQNINVRTNDLRKIELLSSQAREDLERLAESQISDMNFTAYTELVENSVTQIELPAFIRKLRQVKEKIEAFFTL</sequence>
<organism evidence="9 10">
    <name type="scientific">Lepeophtheirus salmonis</name>
    <name type="common">Salmon louse</name>
    <name type="synonym">Caligus salmonis</name>
    <dbReference type="NCBI Taxonomy" id="72036"/>
    <lineage>
        <taxon>Eukaryota</taxon>
        <taxon>Metazoa</taxon>
        <taxon>Ecdysozoa</taxon>
        <taxon>Arthropoda</taxon>
        <taxon>Crustacea</taxon>
        <taxon>Multicrustacea</taxon>
        <taxon>Hexanauplia</taxon>
        <taxon>Copepoda</taxon>
        <taxon>Siphonostomatoida</taxon>
        <taxon>Caligidae</taxon>
        <taxon>Lepeophtheirus</taxon>
    </lineage>
</organism>
<evidence type="ECO:0000256" key="2">
    <source>
        <dbReference type="ARBA" id="ARBA00006058"/>
    </source>
</evidence>
<dbReference type="GO" id="GO:0016020">
    <property type="term" value="C:membrane"/>
    <property type="evidence" value="ECO:0007669"/>
    <property type="project" value="UniProtKB-SubCell"/>
</dbReference>
<keyword evidence="10" id="KW-1185">Reference proteome</keyword>
<dbReference type="PANTHER" id="PTHR22730:SF1">
    <property type="entry name" value="PROMININ-LIKE PROTEIN"/>
    <property type="match status" value="1"/>
</dbReference>
<dbReference type="OrthoDB" id="6229420at2759"/>
<comment type="similarity">
    <text evidence="2">Belongs to the prominin family.</text>
</comment>
<evidence type="ECO:0000256" key="1">
    <source>
        <dbReference type="ARBA" id="ARBA00004141"/>
    </source>
</evidence>
<accession>A0A7R8H1T4</accession>
<evidence type="ECO:0000256" key="6">
    <source>
        <dbReference type="ARBA" id="ARBA00023180"/>
    </source>
</evidence>
<evidence type="ECO:0000256" key="7">
    <source>
        <dbReference type="SAM" id="Phobius"/>
    </source>
</evidence>
<keyword evidence="5 7" id="KW-0472">Membrane</keyword>
<feature type="transmembrane region" description="Helical" evidence="7">
    <location>
        <begin position="423"/>
        <end position="450"/>
    </location>
</feature>
<protein>
    <submittedName>
        <fullName evidence="9">PROM1</fullName>
    </submittedName>
</protein>
<feature type="signal peptide" evidence="8">
    <location>
        <begin position="1"/>
        <end position="24"/>
    </location>
</feature>
<feature type="transmembrane region" description="Helical" evidence="7">
    <location>
        <begin position="94"/>
        <end position="127"/>
    </location>
</feature>